<dbReference type="Proteomes" id="UP000727654">
    <property type="component" value="Unassembled WGS sequence"/>
</dbReference>
<organism evidence="2 3">
    <name type="scientific">Cupriavidus laharis</name>
    <dbReference type="NCBI Taxonomy" id="151654"/>
    <lineage>
        <taxon>Bacteria</taxon>
        <taxon>Pseudomonadati</taxon>
        <taxon>Pseudomonadota</taxon>
        <taxon>Betaproteobacteria</taxon>
        <taxon>Burkholderiales</taxon>
        <taxon>Burkholderiaceae</taxon>
        <taxon>Cupriavidus</taxon>
    </lineage>
</organism>
<gene>
    <name evidence="2" type="ORF">LMG23992_01368</name>
</gene>
<sequence>MALVTGKQVERGVHDGIGNFILATMQGTLTSPMSRPVHGATTPLLTTPSVQLTAMGPIRDGRRPGGWYPSESRPKLPSARYASA</sequence>
<keyword evidence="3" id="KW-1185">Reference proteome</keyword>
<proteinExistence type="predicted"/>
<protein>
    <submittedName>
        <fullName evidence="2">Uncharacterized protein</fullName>
    </submittedName>
</protein>
<dbReference type="EMBL" id="CAJZAI010000002">
    <property type="protein sequence ID" value="CAG9168999.1"/>
    <property type="molecule type" value="Genomic_DNA"/>
</dbReference>
<evidence type="ECO:0000313" key="3">
    <source>
        <dbReference type="Proteomes" id="UP000727654"/>
    </source>
</evidence>
<reference evidence="2 3" key="1">
    <citation type="submission" date="2021-08" db="EMBL/GenBank/DDBJ databases">
        <authorList>
            <person name="Peeters C."/>
        </authorList>
    </citation>
    <scope>NUCLEOTIDE SEQUENCE [LARGE SCALE GENOMIC DNA]</scope>
    <source>
        <strain evidence="2 3">LMG 23992</strain>
    </source>
</reference>
<accession>A0ABN7Y6I9</accession>
<evidence type="ECO:0000256" key="1">
    <source>
        <dbReference type="SAM" id="MobiDB-lite"/>
    </source>
</evidence>
<comment type="caution">
    <text evidence="2">The sequence shown here is derived from an EMBL/GenBank/DDBJ whole genome shotgun (WGS) entry which is preliminary data.</text>
</comment>
<evidence type="ECO:0000313" key="2">
    <source>
        <dbReference type="EMBL" id="CAG9168999.1"/>
    </source>
</evidence>
<name>A0ABN7Y6I9_9BURK</name>
<feature type="region of interest" description="Disordered" evidence="1">
    <location>
        <begin position="55"/>
        <end position="84"/>
    </location>
</feature>